<sequence length="149" mass="15372">EPGAGDARGVGRRRRVPRVRGWAAVPPDSRLLPQLGVPEGARRGGRDAGCRGGARGGRGDGARRRGAAGRDRDDRLALPVPRAADPQGVLLLPHGERVRGDLSAGGGGDHGLPLGALRRGGGAGLVRQRPPRAATRARHGGGHRRGHPL</sequence>
<evidence type="ECO:0000256" key="1">
    <source>
        <dbReference type="SAM" id="MobiDB-lite"/>
    </source>
</evidence>
<dbReference type="EMBL" id="CADCTX010000271">
    <property type="protein sequence ID" value="CAA9310475.1"/>
    <property type="molecule type" value="Genomic_DNA"/>
</dbReference>
<feature type="region of interest" description="Disordered" evidence="1">
    <location>
        <begin position="1"/>
        <end position="82"/>
    </location>
</feature>
<protein>
    <submittedName>
        <fullName evidence="2">Uncharacterized protein</fullName>
    </submittedName>
</protein>
<proteinExistence type="predicted"/>
<feature type="non-terminal residue" evidence="2">
    <location>
        <position position="1"/>
    </location>
</feature>
<reference evidence="2" key="1">
    <citation type="submission" date="2020-02" db="EMBL/GenBank/DDBJ databases">
        <authorList>
            <person name="Meier V. D."/>
        </authorList>
    </citation>
    <scope>NUCLEOTIDE SEQUENCE</scope>
    <source>
        <strain evidence="2">AVDCRST_MAG40</strain>
    </source>
</reference>
<name>A0A6J4KPE6_9BACT</name>
<dbReference type="AlphaFoldDB" id="A0A6J4KPE6"/>
<feature type="compositionally biased region" description="Basic and acidic residues" evidence="1">
    <location>
        <begin position="57"/>
        <end position="76"/>
    </location>
</feature>
<feature type="non-terminal residue" evidence="2">
    <location>
        <position position="149"/>
    </location>
</feature>
<feature type="compositionally biased region" description="Basic and acidic residues" evidence="1">
    <location>
        <begin position="40"/>
        <end position="49"/>
    </location>
</feature>
<gene>
    <name evidence="2" type="ORF">AVDCRST_MAG40-941</name>
</gene>
<accession>A0A6J4KPE6</accession>
<feature type="region of interest" description="Disordered" evidence="1">
    <location>
        <begin position="100"/>
        <end position="149"/>
    </location>
</feature>
<feature type="compositionally biased region" description="Basic residues" evidence="1">
    <location>
        <begin position="135"/>
        <end position="149"/>
    </location>
</feature>
<organism evidence="2">
    <name type="scientific">uncultured Gemmatimonadaceae bacterium</name>
    <dbReference type="NCBI Taxonomy" id="246130"/>
    <lineage>
        <taxon>Bacteria</taxon>
        <taxon>Pseudomonadati</taxon>
        <taxon>Gemmatimonadota</taxon>
        <taxon>Gemmatimonadia</taxon>
        <taxon>Gemmatimonadales</taxon>
        <taxon>Gemmatimonadaceae</taxon>
        <taxon>environmental samples</taxon>
    </lineage>
</organism>
<evidence type="ECO:0000313" key="2">
    <source>
        <dbReference type="EMBL" id="CAA9310475.1"/>
    </source>
</evidence>